<evidence type="ECO:0000313" key="6">
    <source>
        <dbReference type="EMBL" id="ORW35066.1"/>
    </source>
</evidence>
<feature type="domain" description="HipA-like C-terminal" evidence="4">
    <location>
        <begin position="160"/>
        <end position="382"/>
    </location>
</feature>
<comment type="caution">
    <text evidence="6">The sequence shown here is derived from an EMBL/GenBank/DDBJ whole genome shotgun (WGS) entry which is preliminary data.</text>
</comment>
<dbReference type="GO" id="GO:0004674">
    <property type="term" value="F:protein serine/threonine kinase activity"/>
    <property type="evidence" value="ECO:0007669"/>
    <property type="project" value="TreeGrafter"/>
</dbReference>
<dbReference type="PANTHER" id="PTHR37419">
    <property type="entry name" value="SERINE/THREONINE-PROTEIN KINASE TOXIN HIPA"/>
    <property type="match status" value="1"/>
</dbReference>
<dbReference type="GO" id="GO:0005829">
    <property type="term" value="C:cytosol"/>
    <property type="evidence" value="ECO:0007669"/>
    <property type="project" value="TreeGrafter"/>
</dbReference>
<dbReference type="Proteomes" id="UP000193781">
    <property type="component" value="Unassembled WGS sequence"/>
</dbReference>
<feature type="domain" description="HipA N-terminal subdomain 1" evidence="5">
    <location>
        <begin position="13"/>
        <end position="121"/>
    </location>
</feature>
<dbReference type="InterPro" id="IPR012893">
    <property type="entry name" value="HipA-like_C"/>
</dbReference>
<gene>
    <name evidence="6" type="ORF">AWC17_22665</name>
</gene>
<evidence type="ECO:0000256" key="3">
    <source>
        <dbReference type="ARBA" id="ARBA00022777"/>
    </source>
</evidence>
<dbReference type="InterPro" id="IPR052028">
    <property type="entry name" value="HipA_Ser/Thr_kinase"/>
</dbReference>
<dbReference type="AlphaFoldDB" id="A0A1X2A1Y1"/>
<sequence>MIRPSDLREVGEADVYLDDKVVANLARLAGDQIRFDYHDPEPVDPRPTALTIRTHSVSWSLPVDGQYPLTTTGGAVPPFFAGLLPEGVRLGVVTSSTKTSVDDHFTLLLAIGADTIGNVRVVPAGATPPEREPMFVPAQDTDFQAVFRRLTGSVEADPVGLSGVQPKVSAAMWSTPTRTQTGPAILKLNPPTGFPRLVENEHFFMQMAVDCGLRAARTQLIHDAHGRSALLVDRFDRQGDVRIAQEDACQVAAVYPAAKYRIHAQTAIATLADNCARGGGSRAAAALELLRIVVFSWLIGNGDLHGKNLSIYCPDGFWRPTPAYDLLTTQPYTGWRDPMALPLYGRANRLNRNHFLESAALLGLRKRAPANMIDDIVDAAAQWPERCNEIGFGERQTELLSEMLRSRIATLM</sequence>
<dbReference type="NCBIfam" id="TIGR03071">
    <property type="entry name" value="couple_hipA"/>
    <property type="match status" value="1"/>
</dbReference>
<dbReference type="RefSeq" id="WP_046185747.1">
    <property type="nucleotide sequence ID" value="NZ_JACPNT010000044.1"/>
</dbReference>
<comment type="similarity">
    <text evidence="1">Belongs to the HipA Ser/Thr kinase family.</text>
</comment>
<evidence type="ECO:0000259" key="5">
    <source>
        <dbReference type="Pfam" id="PF13657"/>
    </source>
</evidence>
<evidence type="ECO:0000259" key="4">
    <source>
        <dbReference type="Pfam" id="PF07804"/>
    </source>
</evidence>
<evidence type="ECO:0000256" key="1">
    <source>
        <dbReference type="ARBA" id="ARBA00010164"/>
    </source>
</evidence>
<protein>
    <submittedName>
        <fullName evidence="6">Protein kinase</fullName>
    </submittedName>
</protein>
<name>A0A1X2A1Y1_9MYCO</name>
<dbReference type="PANTHER" id="PTHR37419:SF1">
    <property type="entry name" value="SERINE_THREONINE-PROTEIN KINASE TOXIN HIPA"/>
    <property type="match status" value="1"/>
</dbReference>
<evidence type="ECO:0000256" key="2">
    <source>
        <dbReference type="ARBA" id="ARBA00022679"/>
    </source>
</evidence>
<evidence type="ECO:0000313" key="7">
    <source>
        <dbReference type="Proteomes" id="UP000193781"/>
    </source>
</evidence>
<organism evidence="6 7">
    <name type="scientific">Mycobacterium nebraskense</name>
    <dbReference type="NCBI Taxonomy" id="244292"/>
    <lineage>
        <taxon>Bacteria</taxon>
        <taxon>Bacillati</taxon>
        <taxon>Actinomycetota</taxon>
        <taxon>Actinomycetes</taxon>
        <taxon>Mycobacteriales</taxon>
        <taxon>Mycobacteriaceae</taxon>
        <taxon>Mycobacterium</taxon>
    </lineage>
</organism>
<reference evidence="6 7" key="1">
    <citation type="submission" date="2016-01" db="EMBL/GenBank/DDBJ databases">
        <title>The new phylogeny of the genus Mycobacterium.</title>
        <authorList>
            <person name="Tarcisio F."/>
            <person name="Conor M."/>
            <person name="Antonella G."/>
            <person name="Elisabetta G."/>
            <person name="Giulia F.S."/>
            <person name="Sara T."/>
            <person name="Anna F."/>
            <person name="Clotilde B."/>
            <person name="Roberto B."/>
            <person name="Veronica D.S."/>
            <person name="Fabio R."/>
            <person name="Monica P."/>
            <person name="Olivier J."/>
            <person name="Enrico T."/>
            <person name="Nicola S."/>
        </authorList>
    </citation>
    <scope>NUCLEOTIDE SEQUENCE [LARGE SCALE GENOMIC DNA]</scope>
    <source>
        <strain evidence="6 7">DSM 44803</strain>
    </source>
</reference>
<accession>A0A1X2A1Y1</accession>
<keyword evidence="2" id="KW-0808">Transferase</keyword>
<dbReference type="InterPro" id="IPR017508">
    <property type="entry name" value="HipA_N1"/>
</dbReference>
<keyword evidence="3 6" id="KW-0418">Kinase</keyword>
<proteinExistence type="inferred from homology"/>
<dbReference type="Pfam" id="PF13657">
    <property type="entry name" value="Couple_hipA"/>
    <property type="match status" value="1"/>
</dbReference>
<dbReference type="Pfam" id="PF07804">
    <property type="entry name" value="HipA_C"/>
    <property type="match status" value="1"/>
</dbReference>
<dbReference type="EMBL" id="LQPH01000010">
    <property type="protein sequence ID" value="ORW35066.1"/>
    <property type="molecule type" value="Genomic_DNA"/>
</dbReference>
<dbReference type="STRING" id="244292.ABW17_07270"/>
<dbReference type="OrthoDB" id="3182374at2"/>
<keyword evidence="7" id="KW-1185">Reference proteome</keyword>